<dbReference type="EMBL" id="JAVDQS010000006">
    <property type="protein sequence ID" value="MDR6405478.1"/>
    <property type="molecule type" value="Genomic_DNA"/>
</dbReference>
<reference evidence="2 3" key="1">
    <citation type="submission" date="2023-07" db="EMBL/GenBank/DDBJ databases">
        <title>Sorghum-associated microbial communities from plants grown in Nebraska, USA.</title>
        <authorList>
            <person name="Schachtman D."/>
        </authorList>
    </citation>
    <scope>NUCLEOTIDE SEQUENCE [LARGE SCALE GENOMIC DNA]</scope>
    <source>
        <strain evidence="2 3">DS1709</strain>
    </source>
</reference>
<gene>
    <name evidence="2" type="ORF">J2781_002410</name>
</gene>
<dbReference type="RefSeq" id="WP_147297001.1">
    <property type="nucleotide sequence ID" value="NZ_JAVDQS010000006.1"/>
</dbReference>
<keyword evidence="1" id="KW-0472">Membrane</keyword>
<proteinExistence type="predicted"/>
<name>A0ABU1LFH6_9FLAO</name>
<keyword evidence="3" id="KW-1185">Reference proteome</keyword>
<evidence type="ECO:0000313" key="2">
    <source>
        <dbReference type="EMBL" id="MDR6405478.1"/>
    </source>
</evidence>
<feature type="transmembrane region" description="Helical" evidence="1">
    <location>
        <begin position="78"/>
        <end position="97"/>
    </location>
</feature>
<evidence type="ECO:0000256" key="1">
    <source>
        <dbReference type="SAM" id="Phobius"/>
    </source>
</evidence>
<comment type="caution">
    <text evidence="2">The sequence shown here is derived from an EMBL/GenBank/DDBJ whole genome shotgun (WGS) entry which is preliminary data.</text>
</comment>
<protein>
    <submittedName>
        <fullName evidence="2">Uncharacterized protein</fullName>
    </submittedName>
</protein>
<organism evidence="2 3">
    <name type="scientific">Chryseobacterium geocarposphaerae</name>
    <dbReference type="NCBI Taxonomy" id="1416776"/>
    <lineage>
        <taxon>Bacteria</taxon>
        <taxon>Pseudomonadati</taxon>
        <taxon>Bacteroidota</taxon>
        <taxon>Flavobacteriia</taxon>
        <taxon>Flavobacteriales</taxon>
        <taxon>Weeksellaceae</taxon>
        <taxon>Chryseobacterium group</taxon>
        <taxon>Chryseobacterium</taxon>
    </lineage>
</organism>
<keyword evidence="1" id="KW-1133">Transmembrane helix</keyword>
<dbReference type="Proteomes" id="UP001184853">
    <property type="component" value="Unassembled WGS sequence"/>
</dbReference>
<sequence length="104" mass="11934">MDYCVCSNLVSFAYNTYDYNHNFKYRYKQLIISNNINYMGRMWFEICCSLHMKVKNILSPFLGKRSGKQELSKEVENAAKYLAVGVLALLALGVFTTSQRINAG</sequence>
<evidence type="ECO:0000313" key="3">
    <source>
        <dbReference type="Proteomes" id="UP001184853"/>
    </source>
</evidence>
<accession>A0ABU1LFH6</accession>
<keyword evidence="1" id="KW-0812">Transmembrane</keyword>